<accession>A0A5B8M042</accession>
<name>A0A5B8M042_9HYPH</name>
<dbReference type="SMART" id="SM00966">
    <property type="entry name" value="SpoVT_AbrB"/>
    <property type="match status" value="1"/>
</dbReference>
<evidence type="ECO:0000313" key="2">
    <source>
        <dbReference type="EMBL" id="QDZ13175.1"/>
    </source>
</evidence>
<dbReference type="Proteomes" id="UP000315364">
    <property type="component" value="Chromosome"/>
</dbReference>
<reference evidence="2 3" key="1">
    <citation type="submission" date="2019-07" db="EMBL/GenBank/DDBJ databases">
        <title>Full genome sequence of Devosia sp. Gsoil 520.</title>
        <authorList>
            <person name="Im W.-T."/>
        </authorList>
    </citation>
    <scope>NUCLEOTIDE SEQUENCE [LARGE SCALE GENOMIC DNA]</scope>
    <source>
        <strain evidence="2 3">Gsoil 520</strain>
    </source>
</reference>
<dbReference type="EMBL" id="CP042304">
    <property type="protein sequence ID" value="QDZ13175.1"/>
    <property type="molecule type" value="Genomic_DNA"/>
</dbReference>
<dbReference type="GO" id="GO:0003677">
    <property type="term" value="F:DNA binding"/>
    <property type="evidence" value="ECO:0007669"/>
    <property type="project" value="UniProtKB-KW"/>
</dbReference>
<dbReference type="AlphaFoldDB" id="A0A5B8M042"/>
<dbReference type="PANTHER" id="PTHR40516">
    <property type="entry name" value="ANTITOXIN CHPS-RELATED"/>
    <property type="match status" value="1"/>
</dbReference>
<keyword evidence="3" id="KW-1185">Reference proteome</keyword>
<feature type="domain" description="SpoVT-AbrB" evidence="1">
    <location>
        <begin position="7"/>
        <end position="52"/>
    </location>
</feature>
<gene>
    <name evidence="2" type="ORF">FPZ08_03220</name>
</gene>
<dbReference type="Pfam" id="PF04014">
    <property type="entry name" value="MazE_antitoxin"/>
    <property type="match status" value="1"/>
</dbReference>
<dbReference type="KEGG" id="dea:FPZ08_03220"/>
<protein>
    <submittedName>
        <fullName evidence="2">AbrB/MazE/SpoVT family DNA-binding domain-containing protein</fullName>
    </submittedName>
</protein>
<dbReference type="GO" id="GO:0097351">
    <property type="term" value="F:toxin sequestering activity"/>
    <property type="evidence" value="ECO:0007669"/>
    <property type="project" value="InterPro"/>
</dbReference>
<dbReference type="PANTHER" id="PTHR40516:SF1">
    <property type="entry name" value="ANTITOXIN CHPS-RELATED"/>
    <property type="match status" value="1"/>
</dbReference>
<organism evidence="2 3">
    <name type="scientific">Devosia ginsengisoli</name>
    <dbReference type="NCBI Taxonomy" id="400770"/>
    <lineage>
        <taxon>Bacteria</taxon>
        <taxon>Pseudomonadati</taxon>
        <taxon>Pseudomonadota</taxon>
        <taxon>Alphaproteobacteria</taxon>
        <taxon>Hyphomicrobiales</taxon>
        <taxon>Devosiaceae</taxon>
        <taxon>Devosia</taxon>
    </lineage>
</organism>
<dbReference type="NCBIfam" id="TIGR01439">
    <property type="entry name" value="lp_hng_hel_AbrB"/>
    <property type="match status" value="1"/>
</dbReference>
<proteinExistence type="predicted"/>
<sequence length="86" mass="9641">MSHTRLKKSGGSLVMTVPAAARDTLHLHEGQELTVKVEDQKLVLEPAVRRPKYTLEELLAHCDFDAPLSEEERAWLDAPPVGRELL</sequence>
<dbReference type="OrthoDB" id="9795766at2"/>
<dbReference type="InterPro" id="IPR037914">
    <property type="entry name" value="SpoVT-AbrB_sf"/>
</dbReference>
<dbReference type="SUPFAM" id="SSF89447">
    <property type="entry name" value="AbrB/MazE/MraZ-like"/>
    <property type="match status" value="1"/>
</dbReference>
<keyword evidence="2" id="KW-0238">DNA-binding</keyword>
<evidence type="ECO:0000313" key="3">
    <source>
        <dbReference type="Proteomes" id="UP000315364"/>
    </source>
</evidence>
<dbReference type="InterPro" id="IPR007159">
    <property type="entry name" value="SpoVT-AbrB_dom"/>
</dbReference>
<dbReference type="InterPro" id="IPR039052">
    <property type="entry name" value="Antitox_PemI-like"/>
</dbReference>
<dbReference type="Gene3D" id="2.10.260.10">
    <property type="match status" value="1"/>
</dbReference>
<evidence type="ECO:0000259" key="1">
    <source>
        <dbReference type="SMART" id="SM00966"/>
    </source>
</evidence>